<evidence type="ECO:0000256" key="3">
    <source>
        <dbReference type="PROSITE-ProRule" id="PRU00169"/>
    </source>
</evidence>
<dbReference type="PANTHER" id="PTHR44591:SF23">
    <property type="entry name" value="CHEY SUBFAMILY"/>
    <property type="match status" value="1"/>
</dbReference>
<dbReference type="PIRSF" id="PIRSF005897">
    <property type="entry name" value="RR_PatA"/>
    <property type="match status" value="1"/>
</dbReference>
<dbReference type="Proteomes" id="UP001483337">
    <property type="component" value="Chromosome"/>
</dbReference>
<proteinExistence type="evidence at transcript level"/>
<dbReference type="Gene3D" id="3.40.50.2300">
    <property type="match status" value="1"/>
</dbReference>
<gene>
    <name evidence="5" type="ORF">WJM97_00485</name>
</gene>
<comment type="induction">
    <text evidence="2">By nitrogen starvation.</text>
</comment>
<evidence type="ECO:0000256" key="2">
    <source>
        <dbReference type="PIRNR" id="PIRNR005897"/>
    </source>
</evidence>
<dbReference type="InterPro" id="IPR050595">
    <property type="entry name" value="Bact_response_regulator"/>
</dbReference>
<dbReference type="InterPro" id="IPR024186">
    <property type="entry name" value="Sig_transdc_resp-reg_PatA"/>
</dbReference>
<dbReference type="RefSeq" id="WP_353931127.1">
    <property type="nucleotide sequence ID" value="NZ_CP150886.1"/>
</dbReference>
<organism evidence="5 6">
    <name type="scientific">Okeanomitos corallinicola TIOX110</name>
    <dbReference type="NCBI Taxonomy" id="3133117"/>
    <lineage>
        <taxon>Bacteria</taxon>
        <taxon>Bacillati</taxon>
        <taxon>Cyanobacteriota</taxon>
        <taxon>Cyanophyceae</taxon>
        <taxon>Nostocales</taxon>
        <taxon>Aphanizomenonaceae</taxon>
        <taxon>Okeanomitos</taxon>
    </lineage>
</organism>
<dbReference type="PROSITE" id="PS50110">
    <property type="entry name" value="RESPONSE_REGULATORY"/>
    <property type="match status" value="1"/>
</dbReference>
<evidence type="ECO:0000313" key="5">
    <source>
        <dbReference type="EMBL" id="WZB88219.1"/>
    </source>
</evidence>
<reference evidence="5 6" key="1">
    <citation type="submission" date="2024-04" db="EMBL/GenBank/DDBJ databases">
        <title>Okeanomitos corallinicola gen. &amp; sp. nov. (Nostocales, Cyanobacteria), a new toxic marine heterocyst-forming cyanobacterium from a coral reef.</title>
        <authorList>
            <person name="Li H."/>
            <person name="Li R."/>
            <person name="Kang J."/>
            <person name="Hii K.S."/>
            <person name="Mohamed H.F."/>
            <person name="Xu X."/>
            <person name="Luo Z."/>
        </authorList>
    </citation>
    <scope>NUCLEOTIDE SEQUENCE [LARGE SCALE GENOMIC DNA]</scope>
    <source>
        <strain evidence="5 6">TIOX110</strain>
    </source>
</reference>
<accession>A0ABZ2US54</accession>
<comment type="subcellular location">
    <subcellularLocation>
        <location evidence="2">Cell septum</location>
    </subcellularLocation>
</comment>
<dbReference type="Pfam" id="PF00072">
    <property type="entry name" value="Response_reg"/>
    <property type="match status" value="1"/>
</dbReference>
<feature type="domain" description="Response regulatory" evidence="4">
    <location>
        <begin position="270"/>
        <end position="386"/>
    </location>
</feature>
<dbReference type="SMART" id="SM00448">
    <property type="entry name" value="REC"/>
    <property type="match status" value="1"/>
</dbReference>
<keyword evidence="1 3" id="KW-0597">Phosphoprotein</keyword>
<dbReference type="InterPro" id="IPR011006">
    <property type="entry name" value="CheY-like_superfamily"/>
</dbReference>
<dbReference type="EMBL" id="CP150886">
    <property type="protein sequence ID" value="WZB88219.1"/>
    <property type="molecule type" value="Genomic_DNA"/>
</dbReference>
<keyword evidence="2" id="KW-0902">Two-component regulatory system</keyword>
<evidence type="ECO:0000256" key="1">
    <source>
        <dbReference type="ARBA" id="ARBA00022553"/>
    </source>
</evidence>
<name>A0ABZ2US54_9CYAN</name>
<dbReference type="SUPFAM" id="SSF52172">
    <property type="entry name" value="CheY-like"/>
    <property type="match status" value="1"/>
</dbReference>
<dbReference type="PANTHER" id="PTHR44591">
    <property type="entry name" value="STRESS RESPONSE REGULATOR PROTEIN 1"/>
    <property type="match status" value="1"/>
</dbReference>
<evidence type="ECO:0000313" key="6">
    <source>
        <dbReference type="Proteomes" id="UP001483337"/>
    </source>
</evidence>
<keyword evidence="6" id="KW-1185">Reference proteome</keyword>
<comment type="function">
    <text evidence="2">Controls heterocyst pattern formation.</text>
</comment>
<evidence type="ECO:0000259" key="4">
    <source>
        <dbReference type="PROSITE" id="PS50110"/>
    </source>
</evidence>
<dbReference type="InterPro" id="IPR001789">
    <property type="entry name" value="Sig_transdc_resp-reg_receiver"/>
</dbReference>
<feature type="modified residue" description="4-aspartylphosphate" evidence="3">
    <location>
        <position position="319"/>
    </location>
</feature>
<sequence length="405" mass="46786">MVNMQIVEFNKLIKELIKELSLCRKFKYTGELNIKNNQGRTWIFYYQYGQVVWATGGKHPYRRLCRNILQYSPQVDISNSKYFTENILVDYWDYLVLKTLYANQDISKPDINNIVKSTISEVLFDIFQHINSSSLSFDKNQELLLKPSFSSIDINTLVSQVGESLYKWKEAGLEGICPELVPVLQQPEQLKQQVTPLVYQNLQRLINGKNTLWEISVKMKKNIVQITRSLLPYIRQNIINLIEVPDLPLPTNKIKKISQFKVAKNTNVPLIACIDDSPQICQILDQIITAHGMRFIGIEHPLQALPILIENKPDLIFLDLVMPVVSGYEVCEQLRRCSYFTKTPIVILTGNDGVFDRVRSRVFGATEFITKPVESEKIIRVVDKYLQPKTRVTNFSNSVFSYQNL</sequence>
<protein>
    <recommendedName>
        <fullName evidence="2">Protein PatA</fullName>
    </recommendedName>
</protein>
<keyword evidence="2" id="KW-0364">Heterocyst</keyword>